<dbReference type="Proteomes" id="UP001622968">
    <property type="component" value="Unassembled WGS sequence"/>
</dbReference>
<organism evidence="2 3">
    <name type="scientific">Serratia sarumanii</name>
    <dbReference type="NCBI Taxonomy" id="3020826"/>
    <lineage>
        <taxon>Bacteria</taxon>
        <taxon>Pseudomonadati</taxon>
        <taxon>Pseudomonadota</taxon>
        <taxon>Gammaproteobacteria</taxon>
        <taxon>Enterobacterales</taxon>
        <taxon>Yersiniaceae</taxon>
        <taxon>Serratia</taxon>
    </lineage>
</organism>
<reference evidence="2 3" key="1">
    <citation type="submission" date="2024-11" db="EMBL/GenBank/DDBJ databases">
        <title>Draft genomes of five putative biosurfactant-producing Serratia sp. isolates from Laguna de Bay, Philippines.</title>
        <authorList>
            <person name="Lantican N."/>
            <person name="Barredo G.A."/>
            <person name="Rosana A."/>
            <person name="Siababa A.C."/>
            <person name="Montecillo A."/>
        </authorList>
    </citation>
    <scope>NUCLEOTIDE SEQUENCE [LARGE SCALE GENOMIC DNA]</scope>
    <source>
        <strain evidence="2 3">WS11a</strain>
    </source>
</reference>
<feature type="chain" id="PRO_5045499314" description="Ig-like domain-containing protein" evidence="1">
    <location>
        <begin position="20"/>
        <end position="125"/>
    </location>
</feature>
<name>A0ABW8QL96_9GAMM</name>
<dbReference type="RefSeq" id="WP_347299712.1">
    <property type="nucleotide sequence ID" value="NZ_JBJHGH010000001.1"/>
</dbReference>
<evidence type="ECO:0008006" key="4">
    <source>
        <dbReference type="Google" id="ProtNLM"/>
    </source>
</evidence>
<evidence type="ECO:0000313" key="3">
    <source>
        <dbReference type="Proteomes" id="UP001622968"/>
    </source>
</evidence>
<accession>A0ABW8QL96</accession>
<keyword evidence="1" id="KW-0732">Signal</keyword>
<comment type="caution">
    <text evidence="2">The sequence shown here is derived from an EMBL/GenBank/DDBJ whole genome shotgun (WGS) entry which is preliminary data.</text>
</comment>
<feature type="signal peptide" evidence="1">
    <location>
        <begin position="1"/>
        <end position="19"/>
    </location>
</feature>
<sequence length="125" mass="13684">MKRVLFSIFVTLISTTSFASGKLTYLSCPKLDDRAPDLIVILDEQSSTASLQAPSSGSGLNFTSKAAFGPVEVSWRKDSQSLKQTYSIDRQSLVLNRKTFSEMSGSTHIDSSACTVVKNNRKNKI</sequence>
<proteinExistence type="predicted"/>
<protein>
    <recommendedName>
        <fullName evidence="4">Ig-like domain-containing protein</fullName>
    </recommendedName>
</protein>
<keyword evidence="3" id="KW-1185">Reference proteome</keyword>
<gene>
    <name evidence="2" type="ORF">ACJBEI_11790</name>
</gene>
<evidence type="ECO:0000256" key="1">
    <source>
        <dbReference type="SAM" id="SignalP"/>
    </source>
</evidence>
<evidence type="ECO:0000313" key="2">
    <source>
        <dbReference type="EMBL" id="MFK8975900.1"/>
    </source>
</evidence>
<dbReference type="EMBL" id="JBJHGH010000001">
    <property type="protein sequence ID" value="MFK8975900.1"/>
    <property type="molecule type" value="Genomic_DNA"/>
</dbReference>